<dbReference type="InterPro" id="IPR036736">
    <property type="entry name" value="ACP-like_sf"/>
</dbReference>
<dbReference type="AlphaFoldDB" id="A0A363UJA5"/>
<evidence type="ECO:0000259" key="1">
    <source>
        <dbReference type="PROSITE" id="PS50075"/>
    </source>
</evidence>
<dbReference type="SUPFAM" id="SSF47336">
    <property type="entry name" value="ACP-like"/>
    <property type="match status" value="1"/>
</dbReference>
<dbReference type="InterPro" id="IPR009081">
    <property type="entry name" value="PP-bd_ACP"/>
</dbReference>
<gene>
    <name evidence="2" type="ORF">DEH80_11990</name>
</gene>
<comment type="caution">
    <text evidence="2">The sequence shown here is derived from an EMBL/GenBank/DDBJ whole genome shotgun (WGS) entry which is preliminary data.</text>
</comment>
<dbReference type="PROSITE" id="PS50075">
    <property type="entry name" value="CARRIER"/>
    <property type="match status" value="1"/>
</dbReference>
<dbReference type="OrthoDB" id="5432342at2"/>
<protein>
    <submittedName>
        <fullName evidence="2">Acyl carrier protein</fullName>
    </submittedName>
</protein>
<organism evidence="2 3">
    <name type="scientific">Abyssibacter profundi</name>
    <dbReference type="NCBI Taxonomy" id="2182787"/>
    <lineage>
        <taxon>Bacteria</taxon>
        <taxon>Pseudomonadati</taxon>
        <taxon>Pseudomonadota</taxon>
        <taxon>Gammaproteobacteria</taxon>
        <taxon>Chromatiales</taxon>
        <taxon>Oceanococcaceae</taxon>
        <taxon>Abyssibacter</taxon>
    </lineage>
</organism>
<evidence type="ECO:0000313" key="2">
    <source>
        <dbReference type="EMBL" id="PWN55506.1"/>
    </source>
</evidence>
<reference evidence="2 3" key="1">
    <citation type="submission" date="2018-05" db="EMBL/GenBank/DDBJ databases">
        <title>Abyssibacter profundi OUC007T gen. nov., sp. nov, a marine bacterium isolated from seawater of the Mariana Trench.</title>
        <authorList>
            <person name="Zhou S."/>
        </authorList>
    </citation>
    <scope>NUCLEOTIDE SEQUENCE [LARGE SCALE GENOMIC DNA]</scope>
    <source>
        <strain evidence="2 3">OUC007</strain>
    </source>
</reference>
<dbReference type="Pfam" id="PF00550">
    <property type="entry name" value="PP-binding"/>
    <property type="match status" value="1"/>
</dbReference>
<name>A0A363UJA5_9GAMM</name>
<proteinExistence type="predicted"/>
<evidence type="ECO:0000313" key="3">
    <source>
        <dbReference type="Proteomes" id="UP000251800"/>
    </source>
</evidence>
<sequence>MKGSQDTALKLDLKTLIIEETEQELAAEDLTDDEPLFGPDARLELDSIDGLQISMALQVAYGVRITDPKELMRVMQSINTLADHLQPD</sequence>
<keyword evidence="3" id="KW-1185">Reference proteome</keyword>
<dbReference type="RefSeq" id="WP_109720744.1">
    <property type="nucleotide sequence ID" value="NZ_QEQK01000010.1"/>
</dbReference>
<dbReference type="Gene3D" id="1.10.1200.10">
    <property type="entry name" value="ACP-like"/>
    <property type="match status" value="1"/>
</dbReference>
<dbReference type="Proteomes" id="UP000251800">
    <property type="component" value="Unassembled WGS sequence"/>
</dbReference>
<accession>A0A363UJA5</accession>
<dbReference type="EMBL" id="QEQK01000010">
    <property type="protein sequence ID" value="PWN55506.1"/>
    <property type="molecule type" value="Genomic_DNA"/>
</dbReference>
<feature type="domain" description="Carrier" evidence="1">
    <location>
        <begin position="8"/>
        <end position="88"/>
    </location>
</feature>